<accession>A0A016TT48</accession>
<comment type="caution">
    <text evidence="1">The sequence shown here is derived from an EMBL/GenBank/DDBJ whole genome shotgun (WGS) entry which is preliminary data.</text>
</comment>
<gene>
    <name evidence="1" type="primary">Acey_s0079.g1266</name>
    <name evidence="1" type="ORF">Y032_0079g1266</name>
</gene>
<sequence length="156" mass="17893">MPVIAFSPTGISRFTAKIHPAPSILFLQWATRTNERNPQQDEMGATVAGDEMERLQSKFHELWYSSEFLRPPGLPKAVNGDEYYESLKNYCKLFVCNQLQSCPLSITDHHGNTQRLKFMKSPINILDSAIVEDKRLCPSSGAWKGKEEYRSVYQHR</sequence>
<dbReference type="EMBL" id="JARK01001415">
    <property type="protein sequence ID" value="EYC05936.1"/>
    <property type="molecule type" value="Genomic_DNA"/>
</dbReference>
<evidence type="ECO:0000313" key="1">
    <source>
        <dbReference type="EMBL" id="EYC05936.1"/>
    </source>
</evidence>
<dbReference type="Proteomes" id="UP000024635">
    <property type="component" value="Unassembled WGS sequence"/>
</dbReference>
<organism evidence="1 2">
    <name type="scientific">Ancylostoma ceylanicum</name>
    <dbReference type="NCBI Taxonomy" id="53326"/>
    <lineage>
        <taxon>Eukaryota</taxon>
        <taxon>Metazoa</taxon>
        <taxon>Ecdysozoa</taxon>
        <taxon>Nematoda</taxon>
        <taxon>Chromadorea</taxon>
        <taxon>Rhabditida</taxon>
        <taxon>Rhabditina</taxon>
        <taxon>Rhabditomorpha</taxon>
        <taxon>Strongyloidea</taxon>
        <taxon>Ancylostomatidae</taxon>
        <taxon>Ancylostomatinae</taxon>
        <taxon>Ancylostoma</taxon>
    </lineage>
</organism>
<reference evidence="2" key="1">
    <citation type="journal article" date="2015" name="Nat. Genet.">
        <title>The genome and transcriptome of the zoonotic hookworm Ancylostoma ceylanicum identify infection-specific gene families.</title>
        <authorList>
            <person name="Schwarz E.M."/>
            <person name="Hu Y."/>
            <person name="Antoshechkin I."/>
            <person name="Miller M.M."/>
            <person name="Sternberg P.W."/>
            <person name="Aroian R.V."/>
        </authorList>
    </citation>
    <scope>NUCLEOTIDE SEQUENCE</scope>
    <source>
        <strain evidence="2">HY135</strain>
    </source>
</reference>
<name>A0A016TT48_9BILA</name>
<keyword evidence="2" id="KW-1185">Reference proteome</keyword>
<dbReference type="AlphaFoldDB" id="A0A016TT48"/>
<protein>
    <submittedName>
        <fullName evidence="1">Uncharacterized protein</fullName>
    </submittedName>
</protein>
<proteinExistence type="predicted"/>
<dbReference type="OrthoDB" id="5832223at2759"/>
<evidence type="ECO:0000313" key="2">
    <source>
        <dbReference type="Proteomes" id="UP000024635"/>
    </source>
</evidence>